<dbReference type="InterPro" id="IPR011043">
    <property type="entry name" value="Gal_Oxase/kelch_b-propeller"/>
</dbReference>
<accession>A0A1M6U682</accession>
<dbReference type="GO" id="GO:0006355">
    <property type="term" value="P:regulation of DNA-templated transcription"/>
    <property type="evidence" value="ECO:0007669"/>
    <property type="project" value="TreeGrafter"/>
</dbReference>
<dbReference type="GO" id="GO:0003677">
    <property type="term" value="F:DNA binding"/>
    <property type="evidence" value="ECO:0007669"/>
    <property type="project" value="TreeGrafter"/>
</dbReference>
<sequence>MNKISKLVFLLLLLGSISKSYAQGLRFLNPIDSINGRTSYSVFADDRKMFAHQLNIKFDLQIPRVGEVGYILHVVDENNGVNYNLFYDGRGNDWFELNEEGKTTLIRINFNRQALLAKGWITLSLCFDLDRKEVAMTIDGMTMKSVAMSLPSSLSPKIVFGRFDYLIEVPSVTLKNLYVQGGEVNYFFPLSQSRSNDVYDYQMNKVGRVDNPYWSINDCYHWKKIDSMHFVHNAGTCFDLKRHVFYGYTRDTLFIYNTDSRETNYRVFQPSCPVDINLGMNFLDIRSDKLYTYEVFKYGNLDERPKDEPSIASLDLNTFEWSSECFAQLPTQMHHHGCILDTLRNRFRIFGGFGSMQYFRNLYTYDIQTQQWLESKPLYTCTPRYFTSMGIDSQSRYAYIFGGMGNDSGNQSIGRHYLYDLYRIDLNNDSTTKLWSIDWGKRQNVVPVRNLLVIGDYFYTLCYPEALSSSYLRLCRFSLADGTMEMLGDSIPIQSNKIATNANIYYDPVVKKFFVSVQEFTNDISSTISFYSIQLPVLSEAEFVEISELPVDKKIYFIGTALIVVILIIMWLLYKSYRRRRQQIANKEKLDVMIPESKPNSIYLFGVFCAFDRENRDISYMFTDRLRELTCLLFWYHKQGGISSQMVGTMLWGDKPADKIKNSRSVIMNHLRKVLDEIDGIELVYIDGFYRFNITKPFYCDYLDCSHQVFTETYTEQSLLAILRRGKFLQTQNMPSLDKFKSETERILTPVVQLLMKRTYTNSELKLTLYFVEAMFHIDPYNLDSFSYQMKSLKRLGKIYEAQDVSRTFHEEYIRAFGEDFTIQ</sequence>
<name>A0A1M6U682_XYLRU</name>
<reference evidence="3 4" key="1">
    <citation type="submission" date="2016-11" db="EMBL/GenBank/DDBJ databases">
        <authorList>
            <person name="Jaros S."/>
            <person name="Januszkiewicz K."/>
            <person name="Wedrychowicz H."/>
        </authorList>
    </citation>
    <scope>NUCLEOTIDE SEQUENCE [LARGE SCALE GENOMIC DNA]</scope>
    <source>
        <strain evidence="3 4">KHT3</strain>
    </source>
</reference>
<gene>
    <name evidence="3" type="ORF">SAMN05216463_10838</name>
</gene>
<evidence type="ECO:0000256" key="1">
    <source>
        <dbReference type="SAM" id="Phobius"/>
    </source>
</evidence>
<dbReference type="AlphaFoldDB" id="A0A1M6U682"/>
<dbReference type="OrthoDB" id="1110630at2"/>
<dbReference type="Gene3D" id="2.120.10.80">
    <property type="entry name" value="Kelch-type beta propeller"/>
    <property type="match status" value="1"/>
</dbReference>
<feature type="transmembrane region" description="Helical" evidence="1">
    <location>
        <begin position="555"/>
        <end position="574"/>
    </location>
</feature>
<proteinExistence type="predicted"/>
<feature type="chain" id="PRO_5009921277" evidence="2">
    <location>
        <begin position="23"/>
        <end position="824"/>
    </location>
</feature>
<protein>
    <submittedName>
        <fullName evidence="3">Two-component response regulator, SAPR family, consists of REC, wHTH and BTAD domains</fullName>
    </submittedName>
</protein>
<dbReference type="EMBL" id="FRBD01000008">
    <property type="protein sequence ID" value="SHK64588.1"/>
    <property type="molecule type" value="Genomic_DNA"/>
</dbReference>
<keyword evidence="1" id="KW-0472">Membrane</keyword>
<dbReference type="Pfam" id="PF24681">
    <property type="entry name" value="Kelch_KLHDC2_KLHL20_DRC7"/>
    <property type="match status" value="1"/>
</dbReference>
<dbReference type="InterPro" id="IPR051677">
    <property type="entry name" value="AfsR-DnrI-RedD_regulator"/>
</dbReference>
<evidence type="ECO:0000256" key="2">
    <source>
        <dbReference type="SAM" id="SignalP"/>
    </source>
</evidence>
<dbReference type="PANTHER" id="PTHR35807">
    <property type="entry name" value="TRANSCRIPTIONAL REGULATOR REDD-RELATED"/>
    <property type="match status" value="1"/>
</dbReference>
<feature type="signal peptide" evidence="2">
    <location>
        <begin position="1"/>
        <end position="22"/>
    </location>
</feature>
<dbReference type="PANTHER" id="PTHR35807:SF1">
    <property type="entry name" value="TRANSCRIPTIONAL REGULATOR REDD"/>
    <property type="match status" value="1"/>
</dbReference>
<evidence type="ECO:0000313" key="4">
    <source>
        <dbReference type="Proteomes" id="UP000184130"/>
    </source>
</evidence>
<dbReference type="InterPro" id="IPR015915">
    <property type="entry name" value="Kelch-typ_b-propeller"/>
</dbReference>
<evidence type="ECO:0000313" key="3">
    <source>
        <dbReference type="EMBL" id="SHK64588.1"/>
    </source>
</evidence>
<dbReference type="SUPFAM" id="SSF50965">
    <property type="entry name" value="Galactose oxidase, central domain"/>
    <property type="match status" value="1"/>
</dbReference>
<organism evidence="3 4">
    <name type="scientific">Xylanibacter ruminicola</name>
    <name type="common">Prevotella ruminicola</name>
    <dbReference type="NCBI Taxonomy" id="839"/>
    <lineage>
        <taxon>Bacteria</taxon>
        <taxon>Pseudomonadati</taxon>
        <taxon>Bacteroidota</taxon>
        <taxon>Bacteroidia</taxon>
        <taxon>Bacteroidales</taxon>
        <taxon>Prevotellaceae</taxon>
        <taxon>Xylanibacter</taxon>
    </lineage>
</organism>
<keyword evidence="2" id="KW-0732">Signal</keyword>
<dbReference type="Proteomes" id="UP000184130">
    <property type="component" value="Unassembled WGS sequence"/>
</dbReference>
<keyword evidence="1" id="KW-0812">Transmembrane</keyword>
<keyword evidence="1" id="KW-1133">Transmembrane helix</keyword>